<feature type="chain" id="PRO_5001785344" evidence="3">
    <location>
        <begin position="19"/>
        <end position="445"/>
    </location>
</feature>
<dbReference type="VEuPathDB" id="VectorBase:ASIS016216"/>
<dbReference type="OrthoDB" id="7741176at2759"/>
<proteinExistence type="predicted"/>
<dbReference type="InterPro" id="IPR003591">
    <property type="entry name" value="Leu-rich_rpt_typical-subtyp"/>
</dbReference>
<reference evidence="4 6" key="1">
    <citation type="journal article" date="2014" name="BMC Genomics">
        <title>Genome sequence of Anopheles sinensis provides insight into genetics basis of mosquito competence for malaria parasites.</title>
        <authorList>
            <person name="Zhou D."/>
            <person name="Zhang D."/>
            <person name="Ding G."/>
            <person name="Shi L."/>
            <person name="Hou Q."/>
            <person name="Ye Y."/>
            <person name="Xu Y."/>
            <person name="Zhou H."/>
            <person name="Xiong C."/>
            <person name="Li S."/>
            <person name="Yu J."/>
            <person name="Hong S."/>
            <person name="Yu X."/>
            <person name="Zou P."/>
            <person name="Chen C."/>
            <person name="Chang X."/>
            <person name="Wang W."/>
            <person name="Lv Y."/>
            <person name="Sun Y."/>
            <person name="Ma L."/>
            <person name="Shen B."/>
            <person name="Zhu C."/>
        </authorList>
    </citation>
    <scope>NUCLEOTIDE SEQUENCE [LARGE SCALE GENOMIC DNA]</scope>
</reference>
<accession>A0A084WUF1</accession>
<keyword evidence="1" id="KW-0433">Leucine-rich repeat</keyword>
<keyword evidence="3" id="KW-0732">Signal</keyword>
<dbReference type="Pfam" id="PF13855">
    <property type="entry name" value="LRR_8"/>
    <property type="match status" value="1"/>
</dbReference>
<dbReference type="SUPFAM" id="SSF52058">
    <property type="entry name" value="L domain-like"/>
    <property type="match status" value="1"/>
</dbReference>
<dbReference type="EnsemblMetazoa" id="ASIC022284-RA">
    <property type="protein sequence ID" value="ASIC022284-PA"/>
    <property type="gene ID" value="ASIC022284"/>
</dbReference>
<keyword evidence="2" id="KW-0677">Repeat</keyword>
<evidence type="ECO:0000313" key="5">
    <source>
        <dbReference type="EnsemblMetazoa" id="ASIC022284-PA"/>
    </source>
</evidence>
<dbReference type="EMBL" id="ATLV01027082">
    <property type="status" value="NOT_ANNOTATED_CDS"/>
    <property type="molecule type" value="Genomic_DNA"/>
</dbReference>
<evidence type="ECO:0000256" key="3">
    <source>
        <dbReference type="SAM" id="SignalP"/>
    </source>
</evidence>
<evidence type="ECO:0000313" key="4">
    <source>
        <dbReference type="EMBL" id="KFB53845.1"/>
    </source>
</evidence>
<feature type="signal peptide" evidence="3">
    <location>
        <begin position="1"/>
        <end position="18"/>
    </location>
</feature>
<dbReference type="STRING" id="74873.A0A084WUF1"/>
<organism evidence="4">
    <name type="scientific">Anopheles sinensis</name>
    <name type="common">Mosquito</name>
    <dbReference type="NCBI Taxonomy" id="74873"/>
    <lineage>
        <taxon>Eukaryota</taxon>
        <taxon>Metazoa</taxon>
        <taxon>Ecdysozoa</taxon>
        <taxon>Arthropoda</taxon>
        <taxon>Hexapoda</taxon>
        <taxon>Insecta</taxon>
        <taxon>Pterygota</taxon>
        <taxon>Neoptera</taxon>
        <taxon>Endopterygota</taxon>
        <taxon>Diptera</taxon>
        <taxon>Nematocera</taxon>
        <taxon>Culicoidea</taxon>
        <taxon>Culicidae</taxon>
        <taxon>Anophelinae</taxon>
        <taxon>Anopheles</taxon>
    </lineage>
</organism>
<gene>
    <name evidence="4" type="ORF">ZHAS_00022284</name>
</gene>
<dbReference type="OMA" id="ACTINIT"/>
<dbReference type="Pfam" id="PF00560">
    <property type="entry name" value="LRR_1"/>
    <property type="match status" value="1"/>
</dbReference>
<keyword evidence="6" id="KW-1185">Reference proteome</keyword>
<sequence length="445" mass="50371">MLSINWSILPIFVAHLHAFSLKCEFSACLISDLRSAQEIFLYQYFPHNVTMVVYIRLMVRHVDSKILEGIGVYEDSRVYIQSSPMVQRLHLSNKCNIYFLQIKRTGLRDIEFEENDKLEQLKIINSQLTSVTPSLKHSKNLSKVVITHSLIQHIDFSIFCGHAKLLWIDFSHNGIGSVRNSGTDACTINITRLDLSNNLIDSVNLKVFKAFSIVDFVDLSHNLIKQLSDNLDSDTFTHWSLDHNNLFSVSFCESNIPSIVTLNLNNNRLTIIPPCVDLLKSLQYLRLENNFISMATIASFASMTHLLHLDLSYNNMTAIVLSSTRFPPNLLSLNLDKNLLTNLTLPSILMTSLQVRVQNNMIASFDVNGTSPNVTLLDMAGNPIDCSWNTPQERQEVECVQSVNINPKNVYIKERKKKMVYYRVSADAMVLLEEGLGEASGLSLV</sequence>
<evidence type="ECO:0000256" key="2">
    <source>
        <dbReference type="ARBA" id="ARBA00022737"/>
    </source>
</evidence>
<reference evidence="5" key="2">
    <citation type="submission" date="2020-05" db="UniProtKB">
        <authorList>
            <consortium name="EnsemblMetazoa"/>
        </authorList>
    </citation>
    <scope>IDENTIFICATION</scope>
</reference>
<dbReference type="Gene3D" id="3.80.10.10">
    <property type="entry name" value="Ribonuclease Inhibitor"/>
    <property type="match status" value="2"/>
</dbReference>
<dbReference type="InterPro" id="IPR001611">
    <property type="entry name" value="Leu-rich_rpt"/>
</dbReference>
<dbReference type="InterPro" id="IPR050333">
    <property type="entry name" value="SLRP"/>
</dbReference>
<dbReference type="InterPro" id="IPR032675">
    <property type="entry name" value="LRR_dom_sf"/>
</dbReference>
<dbReference type="PANTHER" id="PTHR45712">
    <property type="entry name" value="AGAP008170-PA"/>
    <property type="match status" value="1"/>
</dbReference>
<protein>
    <submittedName>
        <fullName evidence="4">AGAP005668-PA-like protein</fullName>
    </submittedName>
</protein>
<dbReference type="PROSITE" id="PS51450">
    <property type="entry name" value="LRR"/>
    <property type="match status" value="1"/>
</dbReference>
<dbReference type="SMART" id="SM00369">
    <property type="entry name" value="LRR_TYP"/>
    <property type="match status" value="4"/>
</dbReference>
<dbReference type="Proteomes" id="UP000030765">
    <property type="component" value="Unassembled WGS sequence"/>
</dbReference>
<name>A0A084WUF1_ANOSI</name>
<evidence type="ECO:0000313" key="6">
    <source>
        <dbReference type="Proteomes" id="UP000030765"/>
    </source>
</evidence>
<dbReference type="PANTHER" id="PTHR45712:SF22">
    <property type="entry name" value="INSULIN-LIKE GROWTH FACTOR-BINDING PROTEIN COMPLEX ACID LABILE SUBUNIT"/>
    <property type="match status" value="1"/>
</dbReference>
<dbReference type="VEuPathDB" id="VectorBase:ASIC022284"/>
<dbReference type="AlphaFoldDB" id="A0A084WUF1"/>
<dbReference type="EMBL" id="KE525423">
    <property type="protein sequence ID" value="KFB53845.1"/>
    <property type="molecule type" value="Genomic_DNA"/>
</dbReference>
<evidence type="ECO:0000256" key="1">
    <source>
        <dbReference type="ARBA" id="ARBA00022614"/>
    </source>
</evidence>